<sequence>MAKSQRALLLALAAILAGLVAVQAAPSGHLAKRAVRKRRSSPLELPRKFQTELPVSFGREDIPIPAEEDPPVAPVNPLYRRLIFSQTIDLGKVEPNRKNVVWSRLVFDPERTRVRRWRTITTNPWGDNLPGDVLRITSLQDGSVQYLNNQTIREWNFRSAYFNGGRIRLEFLIDRRLPGPRNTTASVVVQSVLVNGEQGRGQDAITLPPPNSLCNAADERRPINDPRSGRIFPIGCTGWTALPNGCQLTAGHCFEGVDPTELVLQANVPQSAVVTINNQRVGIPRHPPASSQWAIDPKSVQWALVDPMSVPELKDAQDWATFGAFRNPNTGLTFKEAANNQTYTLAQVDSATGQLVAGQAAKGQAVTITGFGVVRDQARKNLHLAQQTHSGAIFDFPSPNHVDHRVDTEPGNSGSPIAIGDVAIGIHTNGGCDTNTVESANWGSTINMPGLQEALKNQRGVCATVV</sequence>
<proteinExistence type="predicted"/>
<gene>
    <name evidence="2" type="ORF">BCR44DRAFT_1280831</name>
</gene>
<evidence type="ECO:0008006" key="4">
    <source>
        <dbReference type="Google" id="ProtNLM"/>
    </source>
</evidence>
<reference evidence="2 3" key="1">
    <citation type="submission" date="2016-07" db="EMBL/GenBank/DDBJ databases">
        <title>Pervasive Adenine N6-methylation of Active Genes in Fungi.</title>
        <authorList>
            <consortium name="DOE Joint Genome Institute"/>
            <person name="Mondo S.J."/>
            <person name="Dannebaum R.O."/>
            <person name="Kuo R.C."/>
            <person name="Labutti K."/>
            <person name="Haridas S."/>
            <person name="Kuo A."/>
            <person name="Salamov A."/>
            <person name="Ahrendt S.R."/>
            <person name="Lipzen A."/>
            <person name="Sullivan W."/>
            <person name="Andreopoulos W.B."/>
            <person name="Clum A."/>
            <person name="Lindquist E."/>
            <person name="Daum C."/>
            <person name="Ramamoorthy G.K."/>
            <person name="Gryganskyi A."/>
            <person name="Culley D."/>
            <person name="Magnuson J.K."/>
            <person name="James T.Y."/>
            <person name="O'Malley M.A."/>
            <person name="Stajich J.E."/>
            <person name="Spatafora J.W."/>
            <person name="Visel A."/>
            <person name="Grigoriev I.V."/>
        </authorList>
    </citation>
    <scope>NUCLEOTIDE SEQUENCE [LARGE SCALE GENOMIC DNA]</scope>
    <source>
        <strain evidence="2 3">PL171</strain>
    </source>
</reference>
<name>A0A1Y2HVU8_9FUNG</name>
<keyword evidence="1" id="KW-0732">Signal</keyword>
<feature type="chain" id="PRO_5012824651" description="Serine protease" evidence="1">
    <location>
        <begin position="25"/>
        <end position="466"/>
    </location>
</feature>
<dbReference type="SUPFAM" id="SSF50494">
    <property type="entry name" value="Trypsin-like serine proteases"/>
    <property type="match status" value="1"/>
</dbReference>
<accession>A0A1Y2HVU8</accession>
<comment type="caution">
    <text evidence="2">The sequence shown here is derived from an EMBL/GenBank/DDBJ whole genome shotgun (WGS) entry which is preliminary data.</text>
</comment>
<evidence type="ECO:0000313" key="3">
    <source>
        <dbReference type="Proteomes" id="UP000193411"/>
    </source>
</evidence>
<evidence type="ECO:0000313" key="2">
    <source>
        <dbReference type="EMBL" id="ORZ38720.1"/>
    </source>
</evidence>
<dbReference type="InterPro" id="IPR009003">
    <property type="entry name" value="Peptidase_S1_PA"/>
</dbReference>
<protein>
    <recommendedName>
        <fullName evidence="4">Serine protease</fullName>
    </recommendedName>
</protein>
<dbReference type="EMBL" id="MCFL01000007">
    <property type="protein sequence ID" value="ORZ38720.1"/>
    <property type="molecule type" value="Genomic_DNA"/>
</dbReference>
<dbReference type="Gene3D" id="2.40.10.10">
    <property type="entry name" value="Trypsin-like serine proteases"/>
    <property type="match status" value="1"/>
</dbReference>
<feature type="signal peptide" evidence="1">
    <location>
        <begin position="1"/>
        <end position="24"/>
    </location>
</feature>
<organism evidence="2 3">
    <name type="scientific">Catenaria anguillulae PL171</name>
    <dbReference type="NCBI Taxonomy" id="765915"/>
    <lineage>
        <taxon>Eukaryota</taxon>
        <taxon>Fungi</taxon>
        <taxon>Fungi incertae sedis</taxon>
        <taxon>Blastocladiomycota</taxon>
        <taxon>Blastocladiomycetes</taxon>
        <taxon>Blastocladiales</taxon>
        <taxon>Catenariaceae</taxon>
        <taxon>Catenaria</taxon>
    </lineage>
</organism>
<evidence type="ECO:0000256" key="1">
    <source>
        <dbReference type="SAM" id="SignalP"/>
    </source>
</evidence>
<dbReference type="AlphaFoldDB" id="A0A1Y2HVU8"/>
<dbReference type="InterPro" id="IPR043504">
    <property type="entry name" value="Peptidase_S1_PA_chymotrypsin"/>
</dbReference>
<dbReference type="Proteomes" id="UP000193411">
    <property type="component" value="Unassembled WGS sequence"/>
</dbReference>
<keyword evidence="3" id="KW-1185">Reference proteome</keyword>